<dbReference type="Pfam" id="PF08867">
    <property type="entry name" value="FRG"/>
    <property type="match status" value="1"/>
</dbReference>
<dbReference type="EMBL" id="JAHLFU010000241">
    <property type="protein sequence ID" value="MBU3854483.1"/>
    <property type="molecule type" value="Genomic_DNA"/>
</dbReference>
<dbReference type="SMART" id="SM00901">
    <property type="entry name" value="FRG"/>
    <property type="match status" value="1"/>
</dbReference>
<evidence type="ECO:0000259" key="1">
    <source>
        <dbReference type="SMART" id="SM00901"/>
    </source>
</evidence>
<reference evidence="2" key="1">
    <citation type="journal article" date="2021" name="PeerJ">
        <title>Extensive microbial diversity within the chicken gut microbiome revealed by metagenomics and culture.</title>
        <authorList>
            <person name="Gilroy R."/>
            <person name="Ravi A."/>
            <person name="Getino M."/>
            <person name="Pursley I."/>
            <person name="Horton D.L."/>
            <person name="Alikhan N.F."/>
            <person name="Baker D."/>
            <person name="Gharbi K."/>
            <person name="Hall N."/>
            <person name="Watson M."/>
            <person name="Adriaenssens E.M."/>
            <person name="Foster-Nyarko E."/>
            <person name="Jarju S."/>
            <person name="Secka A."/>
            <person name="Antonio M."/>
            <person name="Oren A."/>
            <person name="Chaudhuri R.R."/>
            <person name="La Ragione R."/>
            <person name="Hildebrand F."/>
            <person name="Pallen M.J."/>
        </authorList>
    </citation>
    <scope>NUCLEOTIDE SEQUENCE</scope>
    <source>
        <strain evidence="2">G3-2149</strain>
    </source>
</reference>
<feature type="non-terminal residue" evidence="2">
    <location>
        <position position="1"/>
    </location>
</feature>
<protein>
    <submittedName>
        <fullName evidence="2">FRG domain-containing protein</fullName>
    </submittedName>
</protein>
<reference evidence="2" key="2">
    <citation type="submission" date="2021-04" db="EMBL/GenBank/DDBJ databases">
        <authorList>
            <person name="Gilroy R."/>
        </authorList>
    </citation>
    <scope>NUCLEOTIDE SEQUENCE</scope>
    <source>
        <strain evidence="2">G3-2149</strain>
    </source>
</reference>
<dbReference type="InterPro" id="IPR014966">
    <property type="entry name" value="FRG-dom"/>
</dbReference>
<evidence type="ECO:0000313" key="2">
    <source>
        <dbReference type="EMBL" id="MBU3854483.1"/>
    </source>
</evidence>
<comment type="caution">
    <text evidence="2">The sequence shown here is derived from an EMBL/GenBank/DDBJ whole genome shotgun (WGS) entry which is preliminary data.</text>
</comment>
<gene>
    <name evidence="2" type="ORF">H9789_11855</name>
</gene>
<organism evidence="2 3">
    <name type="scientific">Candidatus Paraprevotella stercoravium</name>
    <dbReference type="NCBI Taxonomy" id="2838725"/>
    <lineage>
        <taxon>Bacteria</taxon>
        <taxon>Pseudomonadati</taxon>
        <taxon>Bacteroidota</taxon>
        <taxon>Bacteroidia</taxon>
        <taxon>Bacteroidales</taxon>
        <taxon>Prevotellaceae</taxon>
        <taxon>Paraprevotella</taxon>
    </lineage>
</organism>
<evidence type="ECO:0000313" key="3">
    <source>
        <dbReference type="Proteomes" id="UP000823865"/>
    </source>
</evidence>
<dbReference type="Proteomes" id="UP000823865">
    <property type="component" value="Unassembled WGS sequence"/>
</dbReference>
<name>A0A9E2LDC5_9BACT</name>
<feature type="domain" description="FRG" evidence="1">
    <location>
        <begin position="1"/>
        <end position="99"/>
    </location>
</feature>
<proteinExistence type="predicted"/>
<sequence>LYSSAQRQWIWNDLFKNYHSYEDYINSRIVLVQNHQDIISFFSNNKISLNDFAILALLQHYGQPSPLVDFTYNPHLSLFFAFDRVRPGATGNEIDNYVSLYRLKHTHPCFCSIQKVNEYGAVTLSNTLKDLGIPISQIDTKKVLFDIQNLTYKQYADIGIILVHGDKMGITNIKIPSLGFACTYNITNPNLKNQEGLFMLNTTENEPLGELVRKKHRYVSPLIDCYNINKKLESHIRKTYLNPLGIDCSMIYPKDQDSQNLQKWFASFPKI</sequence>
<accession>A0A9E2LDC5</accession>
<dbReference type="AlphaFoldDB" id="A0A9E2LDC5"/>